<organism evidence="12 13">
    <name type="scientific">Coregonus suidteri</name>
    <dbReference type="NCBI Taxonomy" id="861788"/>
    <lineage>
        <taxon>Eukaryota</taxon>
        <taxon>Metazoa</taxon>
        <taxon>Chordata</taxon>
        <taxon>Craniata</taxon>
        <taxon>Vertebrata</taxon>
        <taxon>Euteleostomi</taxon>
        <taxon>Actinopterygii</taxon>
        <taxon>Neopterygii</taxon>
        <taxon>Teleostei</taxon>
        <taxon>Protacanthopterygii</taxon>
        <taxon>Salmoniformes</taxon>
        <taxon>Salmonidae</taxon>
        <taxon>Coregoninae</taxon>
        <taxon>Coregonus</taxon>
    </lineage>
</organism>
<dbReference type="PRINTS" id="PR01028">
    <property type="entry name" value="OPIOIDPRCRSR"/>
</dbReference>
<evidence type="ECO:0000256" key="8">
    <source>
        <dbReference type="ARBA" id="ARBA00023320"/>
    </source>
</evidence>
<comment type="caution">
    <text evidence="12">The sequence shown here is derived from an EMBL/GenBank/DDBJ whole genome shotgun (WGS) entry which is preliminary data.</text>
</comment>
<keyword evidence="3" id="KW-0964">Secreted</keyword>
<dbReference type="GO" id="GO:0043679">
    <property type="term" value="C:axon terminus"/>
    <property type="evidence" value="ECO:0007669"/>
    <property type="project" value="TreeGrafter"/>
</dbReference>
<dbReference type="GO" id="GO:0031628">
    <property type="term" value="F:opioid receptor binding"/>
    <property type="evidence" value="ECO:0007669"/>
    <property type="project" value="TreeGrafter"/>
</dbReference>
<evidence type="ECO:0000256" key="3">
    <source>
        <dbReference type="ARBA" id="ARBA00022525"/>
    </source>
</evidence>
<dbReference type="GO" id="GO:0007600">
    <property type="term" value="P:sensory perception"/>
    <property type="evidence" value="ECO:0007669"/>
    <property type="project" value="TreeGrafter"/>
</dbReference>
<keyword evidence="13" id="KW-1185">Reference proteome</keyword>
<dbReference type="AlphaFoldDB" id="A0AAN8L7D0"/>
<feature type="compositionally biased region" description="Basic and acidic residues" evidence="10">
    <location>
        <begin position="99"/>
        <end position="113"/>
    </location>
</feature>
<dbReference type="GO" id="GO:0001515">
    <property type="term" value="F:opioid peptide activity"/>
    <property type="evidence" value="ECO:0007669"/>
    <property type="project" value="UniProtKB-KW"/>
</dbReference>
<dbReference type="GO" id="GO:0007218">
    <property type="term" value="P:neuropeptide signaling pathway"/>
    <property type="evidence" value="ECO:0007669"/>
    <property type="project" value="UniProtKB-KW"/>
</dbReference>
<dbReference type="InterPro" id="IPR000703">
    <property type="entry name" value="Proenkphlin_A"/>
</dbReference>
<keyword evidence="7" id="KW-0257">Endorphin</keyword>
<evidence type="ECO:0000256" key="11">
    <source>
        <dbReference type="SAM" id="SignalP"/>
    </source>
</evidence>
<keyword evidence="5 9" id="KW-0555">Opioid peptide</keyword>
<evidence type="ECO:0008006" key="14">
    <source>
        <dbReference type="Google" id="ProtNLM"/>
    </source>
</evidence>
<evidence type="ECO:0000256" key="4">
    <source>
        <dbReference type="ARBA" id="ARBA00022685"/>
    </source>
</evidence>
<dbReference type="PROSITE" id="PS01252">
    <property type="entry name" value="OPIOIDS_PRECURSOR"/>
    <property type="match status" value="1"/>
</dbReference>
<keyword evidence="8 9" id="KW-0527">Neuropeptide</keyword>
<feature type="signal peptide" evidence="11">
    <location>
        <begin position="1"/>
        <end position="43"/>
    </location>
</feature>
<evidence type="ECO:0000256" key="6">
    <source>
        <dbReference type="ARBA" id="ARBA00023157"/>
    </source>
</evidence>
<keyword evidence="4 9" id="KW-0165">Cleavage on pair of basic residues</keyword>
<dbReference type="GO" id="GO:0030425">
    <property type="term" value="C:dendrite"/>
    <property type="evidence" value="ECO:0007669"/>
    <property type="project" value="TreeGrafter"/>
</dbReference>
<evidence type="ECO:0000313" key="12">
    <source>
        <dbReference type="EMBL" id="KAK6299830.1"/>
    </source>
</evidence>
<name>A0AAN8L7D0_9TELE</name>
<evidence type="ECO:0000256" key="7">
    <source>
        <dbReference type="ARBA" id="ARBA00023205"/>
    </source>
</evidence>
<evidence type="ECO:0000256" key="1">
    <source>
        <dbReference type="ARBA" id="ARBA00004613"/>
    </source>
</evidence>
<protein>
    <recommendedName>
        <fullName evidence="14">Synenkephalin</fullName>
    </recommendedName>
</protein>
<dbReference type="GO" id="GO:0005886">
    <property type="term" value="C:plasma membrane"/>
    <property type="evidence" value="ECO:0007669"/>
    <property type="project" value="TreeGrafter"/>
</dbReference>
<keyword evidence="11" id="KW-0732">Signal</keyword>
<evidence type="ECO:0000256" key="10">
    <source>
        <dbReference type="SAM" id="MobiDB-lite"/>
    </source>
</evidence>
<keyword evidence="6" id="KW-1015">Disulfide bond</keyword>
<dbReference type="GO" id="GO:0007268">
    <property type="term" value="P:chemical synaptic transmission"/>
    <property type="evidence" value="ECO:0007669"/>
    <property type="project" value="TreeGrafter"/>
</dbReference>
<dbReference type="PANTHER" id="PTHR11438">
    <property type="entry name" value="PROENKEPHALIN"/>
    <property type="match status" value="1"/>
</dbReference>
<accession>A0AAN8L7D0</accession>
<comment type="subcellular location">
    <subcellularLocation>
        <location evidence="1 9">Secreted</location>
    </subcellularLocation>
</comment>
<dbReference type="GO" id="GO:0043025">
    <property type="term" value="C:neuronal cell body"/>
    <property type="evidence" value="ECO:0007669"/>
    <property type="project" value="TreeGrafter"/>
</dbReference>
<dbReference type="Pfam" id="PF01160">
    <property type="entry name" value="Opiods_neuropep"/>
    <property type="match status" value="1"/>
</dbReference>
<dbReference type="InterPro" id="IPR006024">
    <property type="entry name" value="Opioid_neupept"/>
</dbReference>
<proteinExistence type="inferred from homology"/>
<feature type="chain" id="PRO_5043007726" description="Synenkephalin" evidence="11">
    <location>
        <begin position="44"/>
        <end position="277"/>
    </location>
</feature>
<sequence length="277" mass="31435">MQGGVPNEPGRRLHDKTRKPMAVSMRSCWTLALSACLVLTVSADCGADCAYCIHHLQLQKTDINSLTCTLECEGALSPKKSWELCEDVLQARNADSPTEEDKATTETSKLDNNDPHQLVKKYGGFMKRYGGFMKKTAELYGPEPDDVDHGREILFKRYGGFMKKSGEPEDTLSLLRELMRNVDGGDGGVEKRYGGFLRSARQSSDLENGIQELQKRYGGFMRRVGRPKWREEQKRYGGFLNKRAWGEEEEDEMEKERVELEDVPDVVEKRYGGFLGY</sequence>
<dbReference type="Proteomes" id="UP001356427">
    <property type="component" value="Unassembled WGS sequence"/>
</dbReference>
<dbReference type="PRINTS" id="PR01029">
    <property type="entry name" value="PENKAPRCRSR"/>
</dbReference>
<evidence type="ECO:0000256" key="5">
    <source>
        <dbReference type="ARBA" id="ARBA00022901"/>
    </source>
</evidence>
<comment type="similarity">
    <text evidence="2 9">Belongs to the opioid neuropeptide precursor family.</text>
</comment>
<dbReference type="PANTHER" id="PTHR11438:SF3">
    <property type="entry name" value="PROENKEPHALIN-A"/>
    <property type="match status" value="1"/>
</dbReference>
<evidence type="ECO:0000256" key="9">
    <source>
        <dbReference type="RuleBase" id="RU004400"/>
    </source>
</evidence>
<gene>
    <name evidence="12" type="ORF">J4Q44_G00298630</name>
</gene>
<dbReference type="GO" id="GO:0005576">
    <property type="term" value="C:extracellular region"/>
    <property type="evidence" value="ECO:0007669"/>
    <property type="project" value="UniProtKB-SubCell"/>
</dbReference>
<evidence type="ECO:0000256" key="2">
    <source>
        <dbReference type="ARBA" id="ARBA00008543"/>
    </source>
</evidence>
<reference evidence="12 13" key="1">
    <citation type="submission" date="2021-04" db="EMBL/GenBank/DDBJ databases">
        <authorList>
            <person name="De Guttry C."/>
            <person name="Zahm M."/>
            <person name="Klopp C."/>
            <person name="Cabau C."/>
            <person name="Louis A."/>
            <person name="Berthelot C."/>
            <person name="Parey E."/>
            <person name="Roest Crollius H."/>
            <person name="Montfort J."/>
            <person name="Robinson-Rechavi M."/>
            <person name="Bucao C."/>
            <person name="Bouchez O."/>
            <person name="Gislard M."/>
            <person name="Lluch J."/>
            <person name="Milhes M."/>
            <person name="Lampietro C."/>
            <person name="Lopez Roques C."/>
            <person name="Donnadieu C."/>
            <person name="Braasch I."/>
            <person name="Desvignes T."/>
            <person name="Postlethwait J."/>
            <person name="Bobe J."/>
            <person name="Wedekind C."/>
            <person name="Guiguen Y."/>
        </authorList>
    </citation>
    <scope>NUCLEOTIDE SEQUENCE [LARGE SCALE GENOMIC DNA]</scope>
    <source>
        <strain evidence="12">Cs_M1</strain>
        <tissue evidence="12">Blood</tissue>
    </source>
</reference>
<feature type="region of interest" description="Disordered" evidence="10">
    <location>
        <begin position="93"/>
        <end position="113"/>
    </location>
</feature>
<dbReference type="EMBL" id="JAGTTL010000028">
    <property type="protein sequence ID" value="KAK6299830.1"/>
    <property type="molecule type" value="Genomic_DNA"/>
</dbReference>
<evidence type="ECO:0000313" key="13">
    <source>
        <dbReference type="Proteomes" id="UP001356427"/>
    </source>
</evidence>